<evidence type="ECO:0008006" key="3">
    <source>
        <dbReference type="Google" id="ProtNLM"/>
    </source>
</evidence>
<gene>
    <name evidence="1" type="ORF">SAMN05880501_104269</name>
</gene>
<protein>
    <recommendedName>
        <fullName evidence="3">SAM-dependent methyltransferase</fullName>
    </recommendedName>
</protein>
<dbReference type="RefSeq" id="WP_097073215.1">
    <property type="nucleotide sequence ID" value="NZ_OBMQ01000004.1"/>
</dbReference>
<keyword evidence="2" id="KW-1185">Reference proteome</keyword>
<organism evidence="1 2">
    <name type="scientific">Ureibacillus xyleni</name>
    <dbReference type="NCBI Taxonomy" id="614648"/>
    <lineage>
        <taxon>Bacteria</taxon>
        <taxon>Bacillati</taxon>
        <taxon>Bacillota</taxon>
        <taxon>Bacilli</taxon>
        <taxon>Bacillales</taxon>
        <taxon>Caryophanaceae</taxon>
        <taxon>Ureibacillus</taxon>
    </lineage>
</organism>
<dbReference type="AlphaFoldDB" id="A0A285SEQ3"/>
<dbReference type="EMBL" id="OBMQ01000004">
    <property type="protein sequence ID" value="SOC06402.1"/>
    <property type="molecule type" value="Genomic_DNA"/>
</dbReference>
<dbReference type="Proteomes" id="UP000219636">
    <property type="component" value="Unassembled WGS sequence"/>
</dbReference>
<proteinExistence type="predicted"/>
<sequence length="321" mass="36985">MKNLTKDISKKILANEIPVETLLSQFPEYKNEVFNEINLQIDKNDPNLIYVLIEKYTIAAKVSIDKITKSGFNEKTLNAFMPNIIKARFALFLLEQLRLSALANKHTKKIRLNLWDGFILQKLLFKNDLVRKPASLYLFKFFWKFISNKQSLMPLVNEKGIYCFYSRELIKELSTLTEGKECLEIGAGDGTLTRFLNAENIHCTATDDYSWEHCITYPDFVEKADAKAALQKYNPEVVICSWPVPKNTYEKHVFKTNSVNLYIVIGTRNPAFTGDIDSYLNAANFTMEYSEKLSSLVLPPSNENAVYLFRRKESGLLEKQL</sequence>
<dbReference type="OrthoDB" id="2539613at2"/>
<dbReference type="InterPro" id="IPR029063">
    <property type="entry name" value="SAM-dependent_MTases_sf"/>
</dbReference>
<reference evidence="2" key="1">
    <citation type="submission" date="2017-08" db="EMBL/GenBank/DDBJ databases">
        <authorList>
            <person name="Varghese N."/>
            <person name="Submissions S."/>
        </authorList>
    </citation>
    <scope>NUCLEOTIDE SEQUENCE [LARGE SCALE GENOMIC DNA]</scope>
    <source>
        <strain evidence="2">JC22</strain>
    </source>
</reference>
<accession>A0A285SEQ3</accession>
<dbReference type="SUPFAM" id="SSF53335">
    <property type="entry name" value="S-adenosyl-L-methionine-dependent methyltransferases"/>
    <property type="match status" value="1"/>
</dbReference>
<evidence type="ECO:0000313" key="1">
    <source>
        <dbReference type="EMBL" id="SOC06402.1"/>
    </source>
</evidence>
<evidence type="ECO:0000313" key="2">
    <source>
        <dbReference type="Proteomes" id="UP000219636"/>
    </source>
</evidence>
<name>A0A285SEQ3_9BACL</name>